<protein>
    <submittedName>
        <fullName evidence="1">Uncharacterized protein</fullName>
    </submittedName>
</protein>
<comment type="caution">
    <text evidence="1">The sequence shown here is derived from an EMBL/GenBank/DDBJ whole genome shotgun (WGS) entry which is preliminary data.</text>
</comment>
<gene>
    <name evidence="1" type="ORF">V5799_033791</name>
</gene>
<evidence type="ECO:0000313" key="2">
    <source>
        <dbReference type="Proteomes" id="UP001321473"/>
    </source>
</evidence>
<name>A0AAQ4DMA5_AMBAM</name>
<reference evidence="1 2" key="1">
    <citation type="journal article" date="2023" name="Arcadia Sci">
        <title>De novo assembly of a long-read Amblyomma americanum tick genome.</title>
        <authorList>
            <person name="Chou S."/>
            <person name="Poskanzer K.E."/>
            <person name="Rollins M."/>
            <person name="Thuy-Boun P.S."/>
        </authorList>
    </citation>
    <scope>NUCLEOTIDE SEQUENCE [LARGE SCALE GENOMIC DNA]</scope>
    <source>
        <strain evidence="1">F_SG_1</strain>
        <tissue evidence="1">Salivary glands</tissue>
    </source>
</reference>
<dbReference type="Proteomes" id="UP001321473">
    <property type="component" value="Unassembled WGS sequence"/>
</dbReference>
<dbReference type="AlphaFoldDB" id="A0AAQ4DMA5"/>
<evidence type="ECO:0000313" key="1">
    <source>
        <dbReference type="EMBL" id="KAK8763595.1"/>
    </source>
</evidence>
<organism evidence="1 2">
    <name type="scientific">Amblyomma americanum</name>
    <name type="common">Lone star tick</name>
    <dbReference type="NCBI Taxonomy" id="6943"/>
    <lineage>
        <taxon>Eukaryota</taxon>
        <taxon>Metazoa</taxon>
        <taxon>Ecdysozoa</taxon>
        <taxon>Arthropoda</taxon>
        <taxon>Chelicerata</taxon>
        <taxon>Arachnida</taxon>
        <taxon>Acari</taxon>
        <taxon>Parasitiformes</taxon>
        <taxon>Ixodida</taxon>
        <taxon>Ixodoidea</taxon>
        <taxon>Ixodidae</taxon>
        <taxon>Amblyomminae</taxon>
        <taxon>Amblyomma</taxon>
    </lineage>
</organism>
<dbReference type="EMBL" id="JARKHS020029172">
    <property type="protein sequence ID" value="KAK8763595.1"/>
    <property type="molecule type" value="Genomic_DNA"/>
</dbReference>
<accession>A0AAQ4DMA5</accession>
<keyword evidence="2" id="KW-1185">Reference proteome</keyword>
<sequence>MLTVCKVRHFRNGAVFVVAPAEVGNFDFARVCEKGGPLIKSGPASGTENDVQKLYFLENYENLPGHPPMVSTDAKGRIKKRYSWICVFWFPCT</sequence>
<proteinExistence type="predicted"/>